<sequence>MDAGLVAALAADRRAGLAALEVDEMHVPHVSDAVEPAVLVLLNLSGISWTASARST</sequence>
<keyword evidence="2" id="KW-1185">Reference proteome</keyword>
<reference evidence="1 2" key="1">
    <citation type="submission" date="2014-01" db="EMBL/GenBank/DDBJ databases">
        <authorList>
            <person name="Dobos K."/>
            <person name="Lenaerts A."/>
            <person name="Ordway D."/>
            <person name="DeGroote M.A."/>
            <person name="Parker T."/>
            <person name="Sizemore C."/>
            <person name="Tallon L.J."/>
            <person name="Sadzewicz L.K."/>
            <person name="Sengamalay N."/>
            <person name="Fraser C.M."/>
            <person name="Hine E."/>
            <person name="Shefchek K.A."/>
            <person name="Das S.P."/>
            <person name="Tettelin H."/>
        </authorList>
    </citation>
    <scope>NUCLEOTIDE SEQUENCE [LARGE SCALE GENOMIC DNA]</scope>
    <source>
        <strain evidence="1 2">Harvey</strain>
    </source>
</reference>
<accession>A0ABN0RB61</accession>
<dbReference type="Proteomes" id="UP000020681">
    <property type="component" value="Unassembled WGS sequence"/>
</dbReference>
<name>A0ABN0RB61_MYCUL</name>
<keyword evidence="1" id="KW-0436">Ligase</keyword>
<dbReference type="GO" id="GO:0016874">
    <property type="term" value="F:ligase activity"/>
    <property type="evidence" value="ECO:0007669"/>
    <property type="project" value="UniProtKB-KW"/>
</dbReference>
<evidence type="ECO:0000313" key="2">
    <source>
        <dbReference type="Proteomes" id="UP000020681"/>
    </source>
</evidence>
<gene>
    <name evidence="1" type="ORF">I551_8578</name>
</gene>
<dbReference type="EMBL" id="JAOL01000012">
    <property type="protein sequence ID" value="EUA94166.1"/>
    <property type="molecule type" value="Genomic_DNA"/>
</dbReference>
<dbReference type="EC" id="6.3.2.-" evidence="1"/>
<evidence type="ECO:0000313" key="1">
    <source>
        <dbReference type="EMBL" id="EUA94166.1"/>
    </source>
</evidence>
<comment type="caution">
    <text evidence="1">The sequence shown here is derived from an EMBL/GenBank/DDBJ whole genome shotgun (WGS) entry which is preliminary data.</text>
</comment>
<protein>
    <submittedName>
        <fullName evidence="1">Murein peptide ligase domain protein</fullName>
        <ecNumber evidence="1">6.3.2.-</ecNumber>
    </submittedName>
</protein>
<proteinExistence type="predicted"/>
<organism evidence="1 2">
    <name type="scientific">Mycobacterium ulcerans str. Harvey</name>
    <dbReference type="NCBI Taxonomy" id="1299332"/>
    <lineage>
        <taxon>Bacteria</taxon>
        <taxon>Bacillati</taxon>
        <taxon>Actinomycetota</taxon>
        <taxon>Actinomycetes</taxon>
        <taxon>Mycobacteriales</taxon>
        <taxon>Mycobacteriaceae</taxon>
        <taxon>Mycobacterium</taxon>
        <taxon>Mycobacterium ulcerans group</taxon>
    </lineage>
</organism>